<dbReference type="AlphaFoldDB" id="A0A2S2QS51"/>
<protein>
    <submittedName>
        <fullName evidence="1">Uncharacterized protein</fullName>
    </submittedName>
</protein>
<reference evidence="1" key="1">
    <citation type="submission" date="2018-04" db="EMBL/GenBank/DDBJ databases">
        <title>Transcriptome assembly of Sipha flava.</title>
        <authorList>
            <person name="Scully E.D."/>
            <person name="Geib S.M."/>
            <person name="Palmer N.A."/>
            <person name="Koch K."/>
            <person name="Bradshaw J."/>
            <person name="Heng-Moss T."/>
            <person name="Sarath G."/>
        </authorList>
    </citation>
    <scope>NUCLEOTIDE SEQUENCE</scope>
</reference>
<organism evidence="1">
    <name type="scientific">Sipha flava</name>
    <name type="common">yellow sugarcane aphid</name>
    <dbReference type="NCBI Taxonomy" id="143950"/>
    <lineage>
        <taxon>Eukaryota</taxon>
        <taxon>Metazoa</taxon>
        <taxon>Ecdysozoa</taxon>
        <taxon>Arthropoda</taxon>
        <taxon>Hexapoda</taxon>
        <taxon>Insecta</taxon>
        <taxon>Pterygota</taxon>
        <taxon>Neoptera</taxon>
        <taxon>Paraneoptera</taxon>
        <taxon>Hemiptera</taxon>
        <taxon>Sternorrhyncha</taxon>
        <taxon>Aphidomorpha</taxon>
        <taxon>Aphidoidea</taxon>
        <taxon>Aphididae</taxon>
        <taxon>Sipha</taxon>
    </lineage>
</organism>
<proteinExistence type="predicted"/>
<evidence type="ECO:0000313" key="1">
    <source>
        <dbReference type="EMBL" id="MBY79952.1"/>
    </source>
</evidence>
<dbReference type="EMBL" id="GGMS01010749">
    <property type="protein sequence ID" value="MBY79952.1"/>
    <property type="molecule type" value="Transcribed_RNA"/>
</dbReference>
<accession>A0A2S2QS51</accession>
<gene>
    <name evidence="1" type="ORF">g.54573</name>
</gene>
<dbReference type="OrthoDB" id="6615926at2759"/>
<name>A0A2S2QS51_9HEMI</name>
<sequence>MEDKLANDKQYKAYVIVLLTWFMGDNLSETVRKIMQKLFTDNFLAYYSFVGFKDFTENDIFSISGLEVAGTDLCLKKMSHLAYEFKQFYDNTKTSLTNIKFDIKNLVYTVNEIKSMMEHVVIVLNTSGSLSNENSHSILNILNT</sequence>